<organism evidence="2 3">
    <name type="scientific">Natranaerovirga pectinivora</name>
    <dbReference type="NCBI Taxonomy" id="682400"/>
    <lineage>
        <taxon>Bacteria</taxon>
        <taxon>Bacillati</taxon>
        <taxon>Bacillota</taxon>
        <taxon>Clostridia</taxon>
        <taxon>Lachnospirales</taxon>
        <taxon>Natranaerovirgaceae</taxon>
        <taxon>Natranaerovirga</taxon>
    </lineage>
</organism>
<keyword evidence="3" id="KW-1185">Reference proteome</keyword>
<name>A0A4R3MKB0_9FIRM</name>
<sequence>MYKEISKRQNMTILKFLIYLINIILITNVTNFIGRYLDIGSITIDIIIISLISIIIYIIFKKYILAYKYMVIGEEFIIQELIGRKEKIIINLNKHQIEKIESVQSKNYNIDKKKKYKKKRILYNTNDTANNFYCIFKEDDELVFFEFQPSKKLLDMILH</sequence>
<protein>
    <recommendedName>
        <fullName evidence="4">PH (Pleckstrin Homology) domain-containing protein</fullName>
    </recommendedName>
</protein>
<keyword evidence="1" id="KW-0472">Membrane</keyword>
<gene>
    <name evidence="2" type="ORF">EDC18_1123</name>
</gene>
<proteinExistence type="predicted"/>
<dbReference type="Proteomes" id="UP000294902">
    <property type="component" value="Unassembled WGS sequence"/>
</dbReference>
<evidence type="ECO:0000313" key="2">
    <source>
        <dbReference type="EMBL" id="TCT12232.1"/>
    </source>
</evidence>
<dbReference type="OrthoDB" id="1953575at2"/>
<keyword evidence="1" id="KW-0812">Transmembrane</keyword>
<evidence type="ECO:0000313" key="3">
    <source>
        <dbReference type="Proteomes" id="UP000294902"/>
    </source>
</evidence>
<dbReference type="EMBL" id="SMAL01000012">
    <property type="protein sequence ID" value="TCT12232.1"/>
    <property type="molecule type" value="Genomic_DNA"/>
</dbReference>
<evidence type="ECO:0008006" key="4">
    <source>
        <dbReference type="Google" id="ProtNLM"/>
    </source>
</evidence>
<comment type="caution">
    <text evidence="2">The sequence shown here is derived from an EMBL/GenBank/DDBJ whole genome shotgun (WGS) entry which is preliminary data.</text>
</comment>
<keyword evidence="1" id="KW-1133">Transmembrane helix</keyword>
<evidence type="ECO:0000256" key="1">
    <source>
        <dbReference type="SAM" id="Phobius"/>
    </source>
</evidence>
<dbReference type="AlphaFoldDB" id="A0A4R3MKB0"/>
<feature type="transmembrane region" description="Helical" evidence="1">
    <location>
        <begin position="12"/>
        <end position="33"/>
    </location>
</feature>
<reference evidence="2 3" key="1">
    <citation type="submission" date="2019-03" db="EMBL/GenBank/DDBJ databases">
        <title>Genomic Encyclopedia of Type Strains, Phase IV (KMG-IV): sequencing the most valuable type-strain genomes for metagenomic binning, comparative biology and taxonomic classification.</title>
        <authorList>
            <person name="Goeker M."/>
        </authorList>
    </citation>
    <scope>NUCLEOTIDE SEQUENCE [LARGE SCALE GENOMIC DNA]</scope>
    <source>
        <strain evidence="2 3">DSM 24629</strain>
    </source>
</reference>
<dbReference type="RefSeq" id="WP_132253745.1">
    <property type="nucleotide sequence ID" value="NZ_SMAL01000012.1"/>
</dbReference>
<feature type="transmembrane region" description="Helical" evidence="1">
    <location>
        <begin position="39"/>
        <end position="60"/>
    </location>
</feature>
<accession>A0A4R3MKB0</accession>